<keyword evidence="4" id="KW-0175">Coiled coil</keyword>
<name>A0AAV5VA48_9BILA</name>
<evidence type="ECO:0000313" key="8">
    <source>
        <dbReference type="Proteomes" id="UP001432322"/>
    </source>
</evidence>
<evidence type="ECO:0000256" key="2">
    <source>
        <dbReference type="ARBA" id="ARBA00022741"/>
    </source>
</evidence>
<feature type="region of interest" description="Disordered" evidence="6">
    <location>
        <begin position="946"/>
        <end position="976"/>
    </location>
</feature>
<proteinExistence type="predicted"/>
<comment type="caution">
    <text evidence="7">The sequence shown here is derived from an EMBL/GenBank/DDBJ whole genome shotgun (WGS) entry which is preliminary data.</text>
</comment>
<evidence type="ECO:0000256" key="4">
    <source>
        <dbReference type="ARBA" id="ARBA00023054"/>
    </source>
</evidence>
<protein>
    <submittedName>
        <fullName evidence="7">Uncharacterized protein</fullName>
    </submittedName>
</protein>
<feature type="region of interest" description="Disordered" evidence="6">
    <location>
        <begin position="713"/>
        <end position="735"/>
    </location>
</feature>
<evidence type="ECO:0000256" key="1">
    <source>
        <dbReference type="ARBA" id="ARBA00022701"/>
    </source>
</evidence>
<dbReference type="GO" id="GO:0005874">
    <property type="term" value="C:microtubule"/>
    <property type="evidence" value="ECO:0007669"/>
    <property type="project" value="UniProtKB-KW"/>
</dbReference>
<keyword evidence="5" id="KW-0505">Motor protein</keyword>
<evidence type="ECO:0000256" key="5">
    <source>
        <dbReference type="ARBA" id="ARBA00023175"/>
    </source>
</evidence>
<evidence type="ECO:0000256" key="3">
    <source>
        <dbReference type="ARBA" id="ARBA00022840"/>
    </source>
</evidence>
<dbReference type="PROSITE" id="PS51257">
    <property type="entry name" value="PROKAR_LIPOPROTEIN"/>
    <property type="match status" value="1"/>
</dbReference>
<sequence length="991" mass="116113">MARAEPQVAGQMKAALLHWFNTVGGTGCGGSVVASMADLWKEHVPALLLYLKGDCTNLKGARGSSSSAVYEEARAFMMSSTESKNMAGYLNAVGAANGNDLEISKFLLLFWHEICISDSKTIENSISFMEQVNLQHTMGDAIEWMNKATENQDYSRWYHVLFDSPVEEDDNVEEAGDARTPTADESIERLGEDIFIYNTPSNLHTRHSLYEAPMARHSLMGTPRLSSARRQLPLPSSEPRHFTVPHLPVSRGSPIAEQLNSPAMREKRRERELRTMQSKLTTAQEERDSREMDLKEMKKQRDEQFESNHQLKSKLDDALRDLTKENNLREKAESEMEVMRKEKKALSERFDHQSTLVQKLKHDMDLSLEESTRLNGTIEELERQLSAKSRDMVDLKDELESKTRMVEESRATEIRLEGKSETMKNEIVSLKENLEDINKDWRRRMNEMEENRADMETIHHESIGKMSAKVMKSEKECMEVKEELENEKKKYEEWRKKNEEEMEIMKEDTEKEKRKMIEEMREKKEKLNEFEVEREKSDKEKEEEMRELRRKYSDMEVLLIEAEGTSMSLKQKLSTAIANGETMTQKVDELKMKTEAATRVNGQLKETIEEMDKEKMERETELARLRKVDEKNEQMKEKIEKMTIEMTEVKEKAYSTLLENDQFTQQIMEMKKAEEERIKEEEWNWTQLQAEVVTANKEKHMALEEMRMIEKKREEEKIEREEEKKKEEEKMMETNKRYGEMEEEFKQLKFLHKNEKRELMGLRKEKEAMEEIRKENEELKEDIDRLKREMKGVMEIGKENMENVVGKKKELEVENEKKDKLIEKLNAQINKMNEDRDLSMRDTSIASLTTVKRDIRGNLAHTTTLMDYEEEPIQLYSKSNLGGFDKEYMEVDDTLTSRDVLDKLEEGENKENDTNFMVTPSADRRQIPTQDSKMRLNTIASRNAKTLPHLRSSHAVESMSPDYSQEGLRDGFVRPPSARKLNPFKKLLNKN</sequence>
<keyword evidence="8" id="KW-1185">Reference proteome</keyword>
<dbReference type="PANTHER" id="PTHR37739:SF8">
    <property type="entry name" value="KINESIN-LIKE PROTEIN KIN-12D"/>
    <property type="match status" value="1"/>
</dbReference>
<keyword evidence="2" id="KW-0547">Nucleotide-binding</keyword>
<keyword evidence="3" id="KW-0067">ATP-binding</keyword>
<organism evidence="7 8">
    <name type="scientific">Pristionchus fissidentatus</name>
    <dbReference type="NCBI Taxonomy" id="1538716"/>
    <lineage>
        <taxon>Eukaryota</taxon>
        <taxon>Metazoa</taxon>
        <taxon>Ecdysozoa</taxon>
        <taxon>Nematoda</taxon>
        <taxon>Chromadorea</taxon>
        <taxon>Rhabditida</taxon>
        <taxon>Rhabditina</taxon>
        <taxon>Diplogasteromorpha</taxon>
        <taxon>Diplogasteroidea</taxon>
        <taxon>Neodiplogasteridae</taxon>
        <taxon>Pristionchus</taxon>
    </lineage>
</organism>
<dbReference type="PANTHER" id="PTHR37739">
    <property type="entry name" value="KINESIN-LIKE PROTEIN KIN-12D"/>
    <property type="match status" value="1"/>
</dbReference>
<dbReference type="InterPro" id="IPR044986">
    <property type="entry name" value="KIF15/KIN-12"/>
</dbReference>
<feature type="compositionally biased region" description="Basic and acidic residues" evidence="6">
    <location>
        <begin position="284"/>
        <end position="306"/>
    </location>
</feature>
<dbReference type="AlphaFoldDB" id="A0AAV5VA48"/>
<feature type="region of interest" description="Disordered" evidence="6">
    <location>
        <begin position="229"/>
        <end position="310"/>
    </location>
</feature>
<gene>
    <name evidence="7" type="ORF">PFISCL1PPCAC_6051</name>
</gene>
<reference evidence="7" key="1">
    <citation type="submission" date="2023-10" db="EMBL/GenBank/DDBJ databases">
        <title>Genome assembly of Pristionchus species.</title>
        <authorList>
            <person name="Yoshida K."/>
            <person name="Sommer R.J."/>
        </authorList>
    </citation>
    <scope>NUCLEOTIDE SEQUENCE</scope>
    <source>
        <strain evidence="7">RS5133</strain>
    </source>
</reference>
<dbReference type="EMBL" id="BTSY01000002">
    <property type="protein sequence ID" value="GMT14754.1"/>
    <property type="molecule type" value="Genomic_DNA"/>
</dbReference>
<accession>A0AAV5VA48</accession>
<evidence type="ECO:0000313" key="7">
    <source>
        <dbReference type="EMBL" id="GMT14754.1"/>
    </source>
</evidence>
<evidence type="ECO:0000256" key="6">
    <source>
        <dbReference type="SAM" id="MobiDB-lite"/>
    </source>
</evidence>
<dbReference type="Proteomes" id="UP001432322">
    <property type="component" value="Unassembled WGS sequence"/>
</dbReference>
<feature type="compositionally biased region" description="Basic and acidic residues" evidence="6">
    <location>
        <begin position="264"/>
        <end position="274"/>
    </location>
</feature>
<feature type="region of interest" description="Disordered" evidence="6">
    <location>
        <begin position="528"/>
        <end position="548"/>
    </location>
</feature>
<keyword evidence="1" id="KW-0493">Microtubule</keyword>
<dbReference type="GO" id="GO:0005524">
    <property type="term" value="F:ATP binding"/>
    <property type="evidence" value="ECO:0007669"/>
    <property type="project" value="UniProtKB-KW"/>
</dbReference>